<feature type="transmembrane region" description="Helical" evidence="5">
    <location>
        <begin position="182"/>
        <end position="200"/>
    </location>
</feature>
<keyword evidence="2 5" id="KW-0812">Transmembrane</keyword>
<evidence type="ECO:0000256" key="4">
    <source>
        <dbReference type="ARBA" id="ARBA00023136"/>
    </source>
</evidence>
<feature type="transmembrane region" description="Helical" evidence="5">
    <location>
        <begin position="21"/>
        <end position="43"/>
    </location>
</feature>
<evidence type="ECO:0000313" key="6">
    <source>
        <dbReference type="EMBL" id="CAL1283314.1"/>
    </source>
</evidence>
<sequence>MEVAKDYTDIIGGHGRFQLTILIFCFFCSAPYCMHDFSITFFAPNLDYWCARPEEVLQANISVDEWRNSSIPIIKSRSGIDEFSHCTVFNSSIENDLLYHQNYTDPVKCNSWEYDHSSHKRTIVDENPLEFSYHLLLLSSIVSEIVSFEYRTIYCFTYGRGFTLTLMLMPLIAWLIPNWFWLHLIFTLPWISLLCVFWVLPETPRWLLTNGKFSELEELLLYAAKKNRKDMQKAKGEISDYIAHHSHK</sequence>
<accession>A0AAV2AH08</accession>
<protein>
    <submittedName>
        <fullName evidence="6">Uncharacterized protein</fullName>
    </submittedName>
</protein>
<dbReference type="InterPro" id="IPR036259">
    <property type="entry name" value="MFS_trans_sf"/>
</dbReference>
<dbReference type="AlphaFoldDB" id="A0AAV2AH08"/>
<gene>
    <name evidence="6" type="ORF">LARSCL_LOCUS12522</name>
</gene>
<comment type="caution">
    <text evidence="6">The sequence shown here is derived from an EMBL/GenBank/DDBJ whole genome shotgun (WGS) entry which is preliminary data.</text>
</comment>
<name>A0AAV2AH08_9ARAC</name>
<comment type="subcellular location">
    <subcellularLocation>
        <location evidence="1">Membrane</location>
        <topology evidence="1">Multi-pass membrane protein</topology>
    </subcellularLocation>
</comment>
<dbReference type="PANTHER" id="PTHR24064">
    <property type="entry name" value="SOLUTE CARRIER FAMILY 22 MEMBER"/>
    <property type="match status" value="1"/>
</dbReference>
<evidence type="ECO:0000256" key="5">
    <source>
        <dbReference type="SAM" id="Phobius"/>
    </source>
</evidence>
<dbReference type="Proteomes" id="UP001497382">
    <property type="component" value="Unassembled WGS sequence"/>
</dbReference>
<feature type="transmembrane region" description="Helical" evidence="5">
    <location>
        <begin position="157"/>
        <end position="176"/>
    </location>
</feature>
<evidence type="ECO:0000256" key="2">
    <source>
        <dbReference type="ARBA" id="ARBA00022692"/>
    </source>
</evidence>
<reference evidence="6 7" key="1">
    <citation type="submission" date="2024-04" db="EMBL/GenBank/DDBJ databases">
        <authorList>
            <person name="Rising A."/>
            <person name="Reimegard J."/>
            <person name="Sonavane S."/>
            <person name="Akerstrom W."/>
            <person name="Nylinder S."/>
            <person name="Hedman E."/>
            <person name="Kallberg Y."/>
        </authorList>
    </citation>
    <scope>NUCLEOTIDE SEQUENCE [LARGE SCALE GENOMIC DNA]</scope>
</reference>
<evidence type="ECO:0000313" key="7">
    <source>
        <dbReference type="Proteomes" id="UP001497382"/>
    </source>
</evidence>
<evidence type="ECO:0000256" key="3">
    <source>
        <dbReference type="ARBA" id="ARBA00022989"/>
    </source>
</evidence>
<keyword evidence="7" id="KW-1185">Reference proteome</keyword>
<evidence type="ECO:0000256" key="1">
    <source>
        <dbReference type="ARBA" id="ARBA00004141"/>
    </source>
</evidence>
<keyword evidence="4 5" id="KW-0472">Membrane</keyword>
<dbReference type="SUPFAM" id="SSF103473">
    <property type="entry name" value="MFS general substrate transporter"/>
    <property type="match status" value="1"/>
</dbReference>
<proteinExistence type="predicted"/>
<dbReference type="GO" id="GO:0016020">
    <property type="term" value="C:membrane"/>
    <property type="evidence" value="ECO:0007669"/>
    <property type="project" value="UniProtKB-SubCell"/>
</dbReference>
<dbReference type="Gene3D" id="1.20.1250.20">
    <property type="entry name" value="MFS general substrate transporter like domains"/>
    <property type="match status" value="1"/>
</dbReference>
<keyword evidence="3 5" id="KW-1133">Transmembrane helix</keyword>
<dbReference type="EMBL" id="CAXIEN010000166">
    <property type="protein sequence ID" value="CAL1283314.1"/>
    <property type="molecule type" value="Genomic_DNA"/>
</dbReference>
<organism evidence="6 7">
    <name type="scientific">Larinioides sclopetarius</name>
    <dbReference type="NCBI Taxonomy" id="280406"/>
    <lineage>
        <taxon>Eukaryota</taxon>
        <taxon>Metazoa</taxon>
        <taxon>Ecdysozoa</taxon>
        <taxon>Arthropoda</taxon>
        <taxon>Chelicerata</taxon>
        <taxon>Arachnida</taxon>
        <taxon>Araneae</taxon>
        <taxon>Araneomorphae</taxon>
        <taxon>Entelegynae</taxon>
        <taxon>Araneoidea</taxon>
        <taxon>Araneidae</taxon>
        <taxon>Larinioides</taxon>
    </lineage>
</organism>